<dbReference type="PANTHER" id="PTHR35280">
    <property type="entry name" value="F17L21.9"/>
    <property type="match status" value="1"/>
</dbReference>
<accession>A0A4S4E6L8</accession>
<evidence type="ECO:0000313" key="3">
    <source>
        <dbReference type="Proteomes" id="UP000306102"/>
    </source>
</evidence>
<sequence>MDSKEKIELIQLTIQQLMDDQRYNTLSSSPDETSFAVDGEDHHRLLLCRLLSQHLTVSIITRVRESTDIIIASTIVELNLLNSIKLIPALWAPQALLLPLIKTNASSGTPTHIVVPPRTALTTYVALSQAPLETLKGDDGKLQQPEPSADPKEVPSPAVADSNSETAKEAEGGSADNGVRKEIVKELRNVKRQNFITHCLLSAMIVLTITWQISEVSLVLSLKDGLSHPFKTFGGMLAGMLKGPVLDAQNGEKKSSTNQPQIEVPAIPPLKIPELPLLDLPLGLDCDKD</sequence>
<evidence type="ECO:0000256" key="1">
    <source>
        <dbReference type="SAM" id="MobiDB-lite"/>
    </source>
</evidence>
<name>A0A4S4E6L8_CAMSN</name>
<dbReference type="PANTHER" id="PTHR35280:SF1">
    <property type="entry name" value="F17L21.9"/>
    <property type="match status" value="1"/>
</dbReference>
<comment type="caution">
    <text evidence="2">The sequence shown here is derived from an EMBL/GenBank/DDBJ whole genome shotgun (WGS) entry which is preliminary data.</text>
</comment>
<dbReference type="Proteomes" id="UP000306102">
    <property type="component" value="Unassembled WGS sequence"/>
</dbReference>
<dbReference type="AlphaFoldDB" id="A0A4S4E6L8"/>
<proteinExistence type="predicted"/>
<protein>
    <submittedName>
        <fullName evidence="2">Uncharacterized protein</fullName>
    </submittedName>
</protein>
<organism evidence="2 3">
    <name type="scientific">Camellia sinensis var. sinensis</name>
    <name type="common">China tea</name>
    <dbReference type="NCBI Taxonomy" id="542762"/>
    <lineage>
        <taxon>Eukaryota</taxon>
        <taxon>Viridiplantae</taxon>
        <taxon>Streptophyta</taxon>
        <taxon>Embryophyta</taxon>
        <taxon>Tracheophyta</taxon>
        <taxon>Spermatophyta</taxon>
        <taxon>Magnoliopsida</taxon>
        <taxon>eudicotyledons</taxon>
        <taxon>Gunneridae</taxon>
        <taxon>Pentapetalae</taxon>
        <taxon>asterids</taxon>
        <taxon>Ericales</taxon>
        <taxon>Theaceae</taxon>
        <taxon>Camellia</taxon>
    </lineage>
</organism>
<feature type="region of interest" description="Disordered" evidence="1">
    <location>
        <begin position="136"/>
        <end position="177"/>
    </location>
</feature>
<gene>
    <name evidence="2" type="ORF">TEA_005916</name>
</gene>
<keyword evidence="3" id="KW-1185">Reference proteome</keyword>
<dbReference type="EMBL" id="SDRB02007136">
    <property type="protein sequence ID" value="THG11669.1"/>
    <property type="molecule type" value="Genomic_DNA"/>
</dbReference>
<evidence type="ECO:0000313" key="2">
    <source>
        <dbReference type="EMBL" id="THG11669.1"/>
    </source>
</evidence>
<reference evidence="2 3" key="1">
    <citation type="journal article" date="2018" name="Proc. Natl. Acad. Sci. U.S.A.">
        <title>Draft genome sequence of Camellia sinensis var. sinensis provides insights into the evolution of the tea genome and tea quality.</title>
        <authorList>
            <person name="Wei C."/>
            <person name="Yang H."/>
            <person name="Wang S."/>
            <person name="Zhao J."/>
            <person name="Liu C."/>
            <person name="Gao L."/>
            <person name="Xia E."/>
            <person name="Lu Y."/>
            <person name="Tai Y."/>
            <person name="She G."/>
            <person name="Sun J."/>
            <person name="Cao H."/>
            <person name="Tong W."/>
            <person name="Gao Q."/>
            <person name="Li Y."/>
            <person name="Deng W."/>
            <person name="Jiang X."/>
            <person name="Wang W."/>
            <person name="Chen Q."/>
            <person name="Zhang S."/>
            <person name="Li H."/>
            <person name="Wu J."/>
            <person name="Wang P."/>
            <person name="Li P."/>
            <person name="Shi C."/>
            <person name="Zheng F."/>
            <person name="Jian J."/>
            <person name="Huang B."/>
            <person name="Shan D."/>
            <person name="Shi M."/>
            <person name="Fang C."/>
            <person name="Yue Y."/>
            <person name="Li F."/>
            <person name="Li D."/>
            <person name="Wei S."/>
            <person name="Han B."/>
            <person name="Jiang C."/>
            <person name="Yin Y."/>
            <person name="Xia T."/>
            <person name="Zhang Z."/>
            <person name="Bennetzen J.L."/>
            <person name="Zhao S."/>
            <person name="Wan X."/>
        </authorList>
    </citation>
    <scope>NUCLEOTIDE SEQUENCE [LARGE SCALE GENOMIC DNA]</scope>
    <source>
        <strain evidence="3">cv. Shuchazao</strain>
        <tissue evidence="2">Leaf</tissue>
    </source>
</reference>